<evidence type="ECO:0000313" key="2">
    <source>
        <dbReference type="EMBL" id="OOK73429.1"/>
    </source>
</evidence>
<accession>A0A1V3X2L7</accession>
<name>A0A1V3X2L7_MYCKA</name>
<reference evidence="2 3" key="1">
    <citation type="submission" date="2017-02" db="EMBL/GenBank/DDBJ databases">
        <title>Complete genome sequences of Mycobacterium kansasii strains isolated from rhesus macaques.</title>
        <authorList>
            <person name="Panda A."/>
            <person name="Nagaraj S."/>
            <person name="Zhao X."/>
            <person name="Tettelin H."/>
            <person name="Detolla L.J."/>
        </authorList>
    </citation>
    <scope>NUCLEOTIDE SEQUENCE [LARGE SCALE GENOMIC DNA]</scope>
    <source>
        <strain evidence="2 3">11-3813</strain>
    </source>
</reference>
<dbReference type="AlphaFoldDB" id="A0A1V3X2L7"/>
<protein>
    <submittedName>
        <fullName evidence="2">Uncharacterized protein</fullName>
    </submittedName>
</protein>
<feature type="compositionally biased region" description="Polar residues" evidence="1">
    <location>
        <begin position="10"/>
        <end position="21"/>
    </location>
</feature>
<comment type="caution">
    <text evidence="2">The sequence shown here is derived from an EMBL/GenBank/DDBJ whole genome shotgun (WGS) entry which is preliminary data.</text>
</comment>
<feature type="region of interest" description="Disordered" evidence="1">
    <location>
        <begin position="1"/>
        <end position="44"/>
    </location>
</feature>
<evidence type="ECO:0000313" key="3">
    <source>
        <dbReference type="Proteomes" id="UP000189229"/>
    </source>
</evidence>
<proteinExistence type="predicted"/>
<dbReference type="Proteomes" id="UP000189229">
    <property type="component" value="Unassembled WGS sequence"/>
</dbReference>
<gene>
    <name evidence="2" type="ORF">BZL30_4795</name>
</gene>
<evidence type="ECO:0000256" key="1">
    <source>
        <dbReference type="SAM" id="MobiDB-lite"/>
    </source>
</evidence>
<organism evidence="2 3">
    <name type="scientific">Mycobacterium kansasii</name>
    <dbReference type="NCBI Taxonomy" id="1768"/>
    <lineage>
        <taxon>Bacteria</taxon>
        <taxon>Bacillati</taxon>
        <taxon>Actinomycetota</taxon>
        <taxon>Actinomycetes</taxon>
        <taxon>Mycobacteriales</taxon>
        <taxon>Mycobacteriaceae</taxon>
        <taxon>Mycobacterium</taxon>
    </lineage>
</organism>
<sequence>MRNVPRVPASPSSTWMSTTSVAPGGRPPGRSKETVTEKGVAGSR</sequence>
<dbReference type="EMBL" id="MVBM01000004">
    <property type="protein sequence ID" value="OOK73429.1"/>
    <property type="molecule type" value="Genomic_DNA"/>
</dbReference>